<evidence type="ECO:0000313" key="3">
    <source>
        <dbReference type="EMBL" id="KRT86933.1"/>
    </source>
</evidence>
<dbReference type="OrthoDB" id="6054650at2759"/>
<gene>
    <name evidence="3" type="ORF">AMK59_1452</name>
</gene>
<dbReference type="Gene3D" id="3.30.460.90">
    <property type="match status" value="1"/>
</dbReference>
<dbReference type="Proteomes" id="UP000051574">
    <property type="component" value="Unassembled WGS sequence"/>
</dbReference>
<sequence length="164" mass="19002">MAANLNNFENVLQAIHSKYISLPEHEVRRNNEILNRVLNDLISEMKKDAFFAARYNRIFYGGSYFDGLKVGKPEEFDLDILLKVPKLGQPVLTHTNEPGYLSLRFDAPAELPDEVFKRKMLDERNYLSTKKVREWMIGIVTKALNKYDFSTVDAREATYHLTVS</sequence>
<dbReference type="InterPro" id="IPR046903">
    <property type="entry name" value="Mab-21-like_nuc_Trfase"/>
</dbReference>
<proteinExistence type="inferred from homology"/>
<accession>A0A0T6BHW4</accession>
<keyword evidence="4" id="KW-1185">Reference proteome</keyword>
<evidence type="ECO:0000313" key="4">
    <source>
        <dbReference type="Proteomes" id="UP000051574"/>
    </source>
</evidence>
<dbReference type="PANTHER" id="PTHR10656">
    <property type="entry name" value="CELL FATE DETERMINING PROTEIN MAB21-RELATED"/>
    <property type="match status" value="1"/>
</dbReference>
<comment type="caution">
    <text evidence="3">The sequence shown here is derived from an EMBL/GenBank/DDBJ whole genome shotgun (WGS) entry which is preliminary data.</text>
</comment>
<feature type="domain" description="Mab-21-like nucleotidyltransferase" evidence="2">
    <location>
        <begin position="64"/>
        <end position="161"/>
    </location>
</feature>
<dbReference type="PANTHER" id="PTHR10656:SF42">
    <property type="entry name" value="CYCLIC GMP-AMP SYNTHASE-LIKE PROTEIN-RELATED"/>
    <property type="match status" value="1"/>
</dbReference>
<comment type="similarity">
    <text evidence="1">Belongs to the mab-21 family.</text>
</comment>
<dbReference type="EMBL" id="LJIG01000007">
    <property type="protein sequence ID" value="KRT86933.1"/>
    <property type="molecule type" value="Genomic_DNA"/>
</dbReference>
<evidence type="ECO:0000259" key="2">
    <source>
        <dbReference type="Pfam" id="PF03281"/>
    </source>
</evidence>
<dbReference type="AlphaFoldDB" id="A0A0T6BHW4"/>
<protein>
    <recommendedName>
        <fullName evidence="2">Mab-21-like nucleotidyltransferase domain-containing protein</fullName>
    </recommendedName>
</protein>
<evidence type="ECO:0000256" key="1">
    <source>
        <dbReference type="ARBA" id="ARBA00008307"/>
    </source>
</evidence>
<reference evidence="3 4" key="1">
    <citation type="submission" date="2015-09" db="EMBL/GenBank/DDBJ databases">
        <title>Draft genome of the scarab beetle Oryctes borbonicus.</title>
        <authorList>
            <person name="Meyer J.M."/>
            <person name="Markov G.V."/>
            <person name="Baskaran P."/>
            <person name="Herrmann M."/>
            <person name="Sommer R.J."/>
            <person name="Roedelsperger C."/>
        </authorList>
    </citation>
    <scope>NUCLEOTIDE SEQUENCE [LARGE SCALE GENOMIC DNA]</scope>
    <source>
        <strain evidence="3">OB123</strain>
        <tissue evidence="3">Whole animal</tissue>
    </source>
</reference>
<name>A0A0T6BHW4_9SCAR</name>
<dbReference type="Pfam" id="PF03281">
    <property type="entry name" value="Mab-21"/>
    <property type="match status" value="1"/>
</dbReference>
<organism evidence="3 4">
    <name type="scientific">Oryctes borbonicus</name>
    <dbReference type="NCBI Taxonomy" id="1629725"/>
    <lineage>
        <taxon>Eukaryota</taxon>
        <taxon>Metazoa</taxon>
        <taxon>Ecdysozoa</taxon>
        <taxon>Arthropoda</taxon>
        <taxon>Hexapoda</taxon>
        <taxon>Insecta</taxon>
        <taxon>Pterygota</taxon>
        <taxon>Neoptera</taxon>
        <taxon>Endopterygota</taxon>
        <taxon>Coleoptera</taxon>
        <taxon>Polyphaga</taxon>
        <taxon>Scarabaeiformia</taxon>
        <taxon>Scarabaeidae</taxon>
        <taxon>Dynastinae</taxon>
        <taxon>Oryctes</taxon>
    </lineage>
</organism>